<proteinExistence type="predicted"/>
<sequence length="190" mass="21958">MIAGVPDAEQREVAAGVWRRCISSEEVEQEPVCGTCRDSLFKGTVPRFATISGYVYPPIPKHLPKLNVVEERPRLPFMSILRLTFFNKENRRQYAIKEQVINVPINVQETLQRLPRNTSDDMAIEVHLKRLLLFKTYVPTWPSEEGQREGLASLSGQHRALQTSRRARRRSPTPFNTRRSHPRRTTARAR</sequence>
<accession>A0A9J6FH69</accession>
<gene>
    <name evidence="3" type="ORF">HPB48_018017</name>
</gene>
<keyword evidence="4" id="KW-1185">Reference proteome</keyword>
<feature type="region of interest" description="Disordered" evidence="1">
    <location>
        <begin position="145"/>
        <end position="190"/>
    </location>
</feature>
<evidence type="ECO:0000313" key="3">
    <source>
        <dbReference type="EMBL" id="KAH9362365.1"/>
    </source>
</evidence>
<name>A0A9J6FH69_HAELO</name>
<feature type="domain" description="DUF6570" evidence="2">
    <location>
        <begin position="42"/>
        <end position="122"/>
    </location>
</feature>
<evidence type="ECO:0000313" key="4">
    <source>
        <dbReference type="Proteomes" id="UP000821853"/>
    </source>
</evidence>
<dbReference type="EMBL" id="JABSTR010000001">
    <property type="protein sequence ID" value="KAH9362365.1"/>
    <property type="molecule type" value="Genomic_DNA"/>
</dbReference>
<dbReference type="OrthoDB" id="6141723at2759"/>
<protein>
    <recommendedName>
        <fullName evidence="2">DUF6570 domain-containing protein</fullName>
    </recommendedName>
</protein>
<reference evidence="3 4" key="1">
    <citation type="journal article" date="2020" name="Cell">
        <title>Large-Scale Comparative Analyses of Tick Genomes Elucidate Their Genetic Diversity and Vector Capacities.</title>
        <authorList>
            <consortium name="Tick Genome and Microbiome Consortium (TIGMIC)"/>
            <person name="Jia N."/>
            <person name="Wang J."/>
            <person name="Shi W."/>
            <person name="Du L."/>
            <person name="Sun Y."/>
            <person name="Zhan W."/>
            <person name="Jiang J.F."/>
            <person name="Wang Q."/>
            <person name="Zhang B."/>
            <person name="Ji P."/>
            <person name="Bell-Sakyi L."/>
            <person name="Cui X.M."/>
            <person name="Yuan T.T."/>
            <person name="Jiang B.G."/>
            <person name="Yang W.F."/>
            <person name="Lam T.T."/>
            <person name="Chang Q.C."/>
            <person name="Ding S.J."/>
            <person name="Wang X.J."/>
            <person name="Zhu J.G."/>
            <person name="Ruan X.D."/>
            <person name="Zhao L."/>
            <person name="Wei J.T."/>
            <person name="Ye R.Z."/>
            <person name="Que T.C."/>
            <person name="Du C.H."/>
            <person name="Zhou Y.H."/>
            <person name="Cheng J.X."/>
            <person name="Dai P.F."/>
            <person name="Guo W.B."/>
            <person name="Han X.H."/>
            <person name="Huang E.J."/>
            <person name="Li L.F."/>
            <person name="Wei W."/>
            <person name="Gao Y.C."/>
            <person name="Liu J.Z."/>
            <person name="Shao H.Z."/>
            <person name="Wang X."/>
            <person name="Wang C.C."/>
            <person name="Yang T.C."/>
            <person name="Huo Q.B."/>
            <person name="Li W."/>
            <person name="Chen H.Y."/>
            <person name="Chen S.E."/>
            <person name="Zhou L.G."/>
            <person name="Ni X.B."/>
            <person name="Tian J.H."/>
            <person name="Sheng Y."/>
            <person name="Liu T."/>
            <person name="Pan Y.S."/>
            <person name="Xia L.Y."/>
            <person name="Li J."/>
            <person name="Zhao F."/>
            <person name="Cao W.C."/>
        </authorList>
    </citation>
    <scope>NUCLEOTIDE SEQUENCE [LARGE SCALE GENOMIC DNA]</scope>
    <source>
        <strain evidence="3">HaeL-2018</strain>
    </source>
</reference>
<evidence type="ECO:0000259" key="2">
    <source>
        <dbReference type="Pfam" id="PF20209"/>
    </source>
</evidence>
<feature type="compositionally biased region" description="Basic residues" evidence="1">
    <location>
        <begin position="178"/>
        <end position="190"/>
    </location>
</feature>
<dbReference type="Pfam" id="PF20209">
    <property type="entry name" value="DUF6570"/>
    <property type="match status" value="1"/>
</dbReference>
<evidence type="ECO:0000256" key="1">
    <source>
        <dbReference type="SAM" id="MobiDB-lite"/>
    </source>
</evidence>
<organism evidence="3 4">
    <name type="scientific">Haemaphysalis longicornis</name>
    <name type="common">Bush tick</name>
    <dbReference type="NCBI Taxonomy" id="44386"/>
    <lineage>
        <taxon>Eukaryota</taxon>
        <taxon>Metazoa</taxon>
        <taxon>Ecdysozoa</taxon>
        <taxon>Arthropoda</taxon>
        <taxon>Chelicerata</taxon>
        <taxon>Arachnida</taxon>
        <taxon>Acari</taxon>
        <taxon>Parasitiformes</taxon>
        <taxon>Ixodida</taxon>
        <taxon>Ixodoidea</taxon>
        <taxon>Ixodidae</taxon>
        <taxon>Haemaphysalinae</taxon>
        <taxon>Haemaphysalis</taxon>
    </lineage>
</organism>
<dbReference type="InterPro" id="IPR046700">
    <property type="entry name" value="DUF6570"/>
</dbReference>
<dbReference type="Proteomes" id="UP000821853">
    <property type="component" value="Chromosome 1"/>
</dbReference>
<comment type="caution">
    <text evidence="3">The sequence shown here is derived from an EMBL/GenBank/DDBJ whole genome shotgun (WGS) entry which is preliminary data.</text>
</comment>
<dbReference type="AlphaFoldDB" id="A0A9J6FH69"/>
<dbReference type="VEuPathDB" id="VectorBase:HLOH_061560"/>